<dbReference type="Proteomes" id="UP001320209">
    <property type="component" value="Chromosome"/>
</dbReference>
<evidence type="ECO:0000256" key="2">
    <source>
        <dbReference type="SAM" id="SignalP"/>
    </source>
</evidence>
<feature type="signal peptide" evidence="2">
    <location>
        <begin position="1"/>
        <end position="25"/>
    </location>
</feature>
<feature type="coiled-coil region" evidence="1">
    <location>
        <begin position="40"/>
        <end position="67"/>
    </location>
</feature>
<protein>
    <submittedName>
        <fullName evidence="3">Uncharacterized protein</fullName>
    </submittedName>
</protein>
<proteinExistence type="predicted"/>
<keyword evidence="2" id="KW-0732">Signal</keyword>
<keyword evidence="1" id="KW-0175">Coiled coil</keyword>
<evidence type="ECO:0000313" key="3">
    <source>
        <dbReference type="EMBL" id="BDB96059.1"/>
    </source>
</evidence>
<keyword evidence="4" id="KW-1185">Reference proteome</keyword>
<gene>
    <name evidence="3" type="ORF">HYD_1920</name>
</gene>
<evidence type="ECO:0000256" key="1">
    <source>
        <dbReference type="SAM" id="Coils"/>
    </source>
</evidence>
<dbReference type="EMBL" id="AP025225">
    <property type="protein sequence ID" value="BDB96059.1"/>
    <property type="molecule type" value="Genomic_DNA"/>
</dbReference>
<sequence>MNKGLCRFMVVAAAVLFSGSLEASAVIVKNHHTARKGLPIKQMLRRKSKALANKKKLLAKIKRMRSDRERQYARRHHQVLSVAFSKKRKPQSKMQGRKLPHTKKVRMVEQVQPTISRWASRMYSQPVALSQPAKSSFHSPDHWEGEGRLREVSPSPVSLHISEPLFDLKTPESRATGVNEMFKEIVQICGNYENALKQNKTPMYYDKLQELYHHWLERYNYSVGGGIDDVKRDLVLLKQAGRENELIATEKDLKDVTYKLADMAKQALDNLKKQAAISGFGDISFPIEGGSVTRVYGATAGHGAGKSFESATDPVDFEARLR</sequence>
<reference evidence="3" key="1">
    <citation type="submission" date="2021-10" db="EMBL/GenBank/DDBJ databases">
        <title>Genome Sequence of The Candidatus Hydrogeosomobacter endosymbioticus, an Intracellular Bacterial Symbiont of the Anaerobic Ciliate GW7.</title>
        <authorList>
            <person name="Shiohama Y."/>
            <person name="Shinzato N."/>
        </authorList>
    </citation>
    <scope>NUCLEOTIDE SEQUENCE [LARGE SCALE GENOMIC DNA]</scope>
    <source>
        <strain evidence="3">200920</strain>
    </source>
</reference>
<organism evidence="3 4">
    <name type="scientific">Candidatus Hydrogenosomobacter endosymbioticus</name>
    <dbReference type="NCBI Taxonomy" id="2558174"/>
    <lineage>
        <taxon>Bacteria</taxon>
        <taxon>Pseudomonadati</taxon>
        <taxon>Pseudomonadota</taxon>
        <taxon>Alphaproteobacteria</taxon>
        <taxon>Holosporales</taxon>
        <taxon>Holosporaceae</taxon>
        <taxon>Candidatus Hydrogenosomobacter</taxon>
    </lineage>
</organism>
<accession>A0ABM7V8F4</accession>
<feature type="chain" id="PRO_5046532852" evidence="2">
    <location>
        <begin position="26"/>
        <end position="322"/>
    </location>
</feature>
<evidence type="ECO:0000313" key="4">
    <source>
        <dbReference type="Proteomes" id="UP001320209"/>
    </source>
</evidence>
<name>A0ABM7V8F4_9PROT</name>
<dbReference type="RefSeq" id="WP_236865453.1">
    <property type="nucleotide sequence ID" value="NZ_AP025225.1"/>
</dbReference>